<dbReference type="Proteomes" id="UP000313359">
    <property type="component" value="Unassembled WGS sequence"/>
</dbReference>
<gene>
    <name evidence="1" type="ORF">L227DRAFT_655508</name>
</gene>
<evidence type="ECO:0000313" key="2">
    <source>
        <dbReference type="Proteomes" id="UP000313359"/>
    </source>
</evidence>
<dbReference type="OrthoDB" id="2753295at2759"/>
<evidence type="ECO:0008006" key="3">
    <source>
        <dbReference type="Google" id="ProtNLM"/>
    </source>
</evidence>
<dbReference type="EMBL" id="ML122281">
    <property type="protein sequence ID" value="RPD57350.1"/>
    <property type="molecule type" value="Genomic_DNA"/>
</dbReference>
<dbReference type="InterPro" id="IPR032675">
    <property type="entry name" value="LRR_dom_sf"/>
</dbReference>
<organism evidence="1 2">
    <name type="scientific">Lentinus tigrinus ALCF2SS1-6</name>
    <dbReference type="NCBI Taxonomy" id="1328759"/>
    <lineage>
        <taxon>Eukaryota</taxon>
        <taxon>Fungi</taxon>
        <taxon>Dikarya</taxon>
        <taxon>Basidiomycota</taxon>
        <taxon>Agaricomycotina</taxon>
        <taxon>Agaricomycetes</taxon>
        <taxon>Polyporales</taxon>
        <taxon>Polyporaceae</taxon>
        <taxon>Lentinus</taxon>
    </lineage>
</organism>
<dbReference type="AlphaFoldDB" id="A0A5C2S1P4"/>
<evidence type="ECO:0000313" key="1">
    <source>
        <dbReference type="EMBL" id="RPD57350.1"/>
    </source>
</evidence>
<accession>A0A5C2S1P4</accession>
<name>A0A5C2S1P4_9APHY</name>
<protein>
    <recommendedName>
        <fullName evidence="3">F-box domain-containing protein</fullName>
    </recommendedName>
</protein>
<sequence>MSNHRLTSIERALACQDVVDHICESLAIPSYLYQSCWKSDRYKTSKCTLARLARTCKAFSDPALRVLWRHLNHIHQLLRLLPEYVPPPGTFSQTYVPASEQALSAVPNDDDWARLQSYAVRVRELKYWPSTRIDSASWRILSEKCSGGPLLPRLERLLCFDIAPHSDAVLSHLFFPLSLRYLSVTFDAWYQRYQRKEHIEIMLRNIVSHASHLHYLSISSFQQMLCNQVKSLHPIQELHGIQSLSFASSYELDDVLLVHCKSSSTLRHLSCKIDTRGATKRPDIRGGFGSLESVSLFGSTEDIVWFFEAVCVDSLRDVAVTFDTKTDLDDLLHSTTKVLKIVSSSLRSFSLEINIDSSEALPLLKSIEPILDLPTIEKFTVQSRQPIVVSADDIMCIANAWRDLRTLHIYHFSLESTPRLPGRILEDIALRCPRLESLKLPVLDFTDLPPQTREPVLDHDLVDLHFFPRSIDDPEDELSDVWPRNLDVIERDLHNIHTPSVWLNAALFVDRLFPRVDLDENPMRRMRVNWYGGLMLSLYLSAIRARREAGTFDKLFVGAGQREDGGVSLASMTLS</sequence>
<proteinExistence type="predicted"/>
<reference evidence="1" key="1">
    <citation type="journal article" date="2018" name="Genome Biol. Evol.">
        <title>Genomics and development of Lentinus tigrinus, a white-rot wood-decaying mushroom with dimorphic fruiting bodies.</title>
        <authorList>
            <person name="Wu B."/>
            <person name="Xu Z."/>
            <person name="Knudson A."/>
            <person name="Carlson A."/>
            <person name="Chen N."/>
            <person name="Kovaka S."/>
            <person name="LaButti K."/>
            <person name="Lipzen A."/>
            <person name="Pennachio C."/>
            <person name="Riley R."/>
            <person name="Schakwitz W."/>
            <person name="Umezawa K."/>
            <person name="Ohm R.A."/>
            <person name="Grigoriev I.V."/>
            <person name="Nagy L.G."/>
            <person name="Gibbons J."/>
            <person name="Hibbett D."/>
        </authorList>
    </citation>
    <scope>NUCLEOTIDE SEQUENCE [LARGE SCALE GENOMIC DNA]</scope>
    <source>
        <strain evidence="1">ALCF2SS1-6</strain>
    </source>
</reference>
<keyword evidence="2" id="KW-1185">Reference proteome</keyword>
<dbReference type="SUPFAM" id="SSF52058">
    <property type="entry name" value="L domain-like"/>
    <property type="match status" value="1"/>
</dbReference>
<dbReference type="Gene3D" id="3.80.10.10">
    <property type="entry name" value="Ribonuclease Inhibitor"/>
    <property type="match status" value="1"/>
</dbReference>